<accession>A0A160T672</accession>
<dbReference type="InterPro" id="IPR036291">
    <property type="entry name" value="NAD(P)-bd_dom_sf"/>
</dbReference>
<organism evidence="3 4">
    <name type="scientific">Candidatus Promineifilum breve</name>
    <dbReference type="NCBI Taxonomy" id="1806508"/>
    <lineage>
        <taxon>Bacteria</taxon>
        <taxon>Bacillati</taxon>
        <taxon>Chloroflexota</taxon>
        <taxon>Ardenticatenia</taxon>
        <taxon>Candidatus Promineifilales</taxon>
        <taxon>Candidatus Promineifilaceae</taxon>
        <taxon>Candidatus Promineifilum</taxon>
    </lineage>
</organism>
<reference evidence="3" key="1">
    <citation type="submission" date="2016-01" db="EMBL/GenBank/DDBJ databases">
        <authorList>
            <person name="Mcilroy J.S."/>
            <person name="Karst M S."/>
            <person name="Albertsen M."/>
        </authorList>
    </citation>
    <scope>NUCLEOTIDE SEQUENCE</scope>
    <source>
        <strain evidence="3">Cfx-K</strain>
    </source>
</reference>
<evidence type="ECO:0000313" key="4">
    <source>
        <dbReference type="Proteomes" id="UP000215027"/>
    </source>
</evidence>
<gene>
    <name evidence="3" type="primary">galE</name>
    <name evidence="3" type="ORF">CFX0092_A2860</name>
</gene>
<dbReference type="RefSeq" id="WP_095044032.1">
    <property type="nucleotide sequence ID" value="NZ_LN890655.1"/>
</dbReference>
<keyword evidence="3" id="KW-0413">Isomerase</keyword>
<dbReference type="GO" id="GO:0003978">
    <property type="term" value="F:UDP-glucose 4-epimerase activity"/>
    <property type="evidence" value="ECO:0007669"/>
    <property type="project" value="UniProtKB-EC"/>
</dbReference>
<comment type="similarity">
    <text evidence="1">Belongs to the NAD(P)-dependent epimerase/dehydratase family.</text>
</comment>
<evidence type="ECO:0000259" key="2">
    <source>
        <dbReference type="Pfam" id="PF01370"/>
    </source>
</evidence>
<evidence type="ECO:0000313" key="3">
    <source>
        <dbReference type="EMBL" id="CUS04738.2"/>
    </source>
</evidence>
<dbReference type="Gene3D" id="3.40.50.720">
    <property type="entry name" value="NAD(P)-binding Rossmann-like Domain"/>
    <property type="match status" value="1"/>
</dbReference>
<dbReference type="PANTHER" id="PTHR43000">
    <property type="entry name" value="DTDP-D-GLUCOSE 4,6-DEHYDRATASE-RELATED"/>
    <property type="match status" value="1"/>
</dbReference>
<dbReference type="KEGG" id="pbf:CFX0092_A2860"/>
<proteinExistence type="inferred from homology"/>
<evidence type="ECO:0000256" key="1">
    <source>
        <dbReference type="ARBA" id="ARBA00007637"/>
    </source>
</evidence>
<dbReference type="InterPro" id="IPR001509">
    <property type="entry name" value="Epimerase_deHydtase"/>
</dbReference>
<feature type="domain" description="NAD-dependent epimerase/dehydratase" evidence="2">
    <location>
        <begin position="4"/>
        <end position="236"/>
    </location>
</feature>
<sequence length="313" mass="33444">MRFLVTGGAGFLGAALANRLVAEGHSVHALDDLSNGDAAHLDTRVLFTHGDVDNVPLLWSLLQDVDCVYHLAARVSVPQSILYPREYERVNVGGTVSLMEAMRDTGVGRVIFTSSGAVYGRQPRQPAREDDPPQPDTPYAVSKWSAEQYIHTIGELWGLETVALRIFNAYGPGQSLPVSHAPVVPRFLQGALTGGSLIVFGDGRQTRDFVFVDDVVVALRAAAEAAGVNRAVINVGRGVETSVADLIAAIERVTGRRVNVITNPQKSGGAPRLVADIGRARALLGFAPSVDLADGLRLTMQRDGRFRAFGPTG</sequence>
<dbReference type="EMBL" id="LN890655">
    <property type="protein sequence ID" value="CUS04738.2"/>
    <property type="molecule type" value="Genomic_DNA"/>
</dbReference>
<name>A0A160T672_9CHLR</name>
<dbReference type="SUPFAM" id="SSF51735">
    <property type="entry name" value="NAD(P)-binding Rossmann-fold domains"/>
    <property type="match status" value="1"/>
</dbReference>
<dbReference type="AlphaFoldDB" id="A0A160T672"/>
<keyword evidence="4" id="KW-1185">Reference proteome</keyword>
<dbReference type="InterPro" id="IPR020904">
    <property type="entry name" value="Sc_DH/Rdtase_CS"/>
</dbReference>
<dbReference type="PROSITE" id="PS00061">
    <property type="entry name" value="ADH_SHORT"/>
    <property type="match status" value="1"/>
</dbReference>
<dbReference type="Pfam" id="PF01370">
    <property type="entry name" value="Epimerase"/>
    <property type="match status" value="1"/>
</dbReference>
<dbReference type="OrthoDB" id="9803061at2"/>
<dbReference type="EC" id="5.1.3.2" evidence="3"/>
<protein>
    <submittedName>
        <fullName evidence="3">UDP-glucose 4-epimerase</fullName>
        <ecNumber evidence="3">5.1.3.2</ecNumber>
    </submittedName>
</protein>
<dbReference type="Proteomes" id="UP000215027">
    <property type="component" value="Chromosome I"/>
</dbReference>